<gene>
    <name evidence="1" type="ORF">GTHE00462_LOCUS34415</name>
</gene>
<proteinExistence type="predicted"/>
<accession>A0A7S4PEW6</accession>
<sequence length="110" mass="12295">MDALLLDFVNLESHSAELGRHRRTHSEDQLGVYVLFLFEAQLKSLVPSDHLHVSSTTRLACLRYPSHSSRVFSLIPVGLDLWVHHEGYGRGGARTRSISSMLLPSGPCTR</sequence>
<organism evidence="1">
    <name type="scientific">Guillardia theta</name>
    <name type="common">Cryptophyte</name>
    <name type="synonym">Cryptomonas phi</name>
    <dbReference type="NCBI Taxonomy" id="55529"/>
    <lineage>
        <taxon>Eukaryota</taxon>
        <taxon>Cryptophyceae</taxon>
        <taxon>Pyrenomonadales</taxon>
        <taxon>Geminigeraceae</taxon>
        <taxon>Guillardia</taxon>
    </lineage>
</organism>
<dbReference type="AlphaFoldDB" id="A0A7S4PEW6"/>
<dbReference type="EMBL" id="HBKN01043944">
    <property type="protein sequence ID" value="CAE2333037.1"/>
    <property type="molecule type" value="Transcribed_RNA"/>
</dbReference>
<evidence type="ECO:0000313" key="1">
    <source>
        <dbReference type="EMBL" id="CAE2333037.1"/>
    </source>
</evidence>
<reference evidence="1" key="1">
    <citation type="submission" date="2021-01" db="EMBL/GenBank/DDBJ databases">
        <authorList>
            <person name="Corre E."/>
            <person name="Pelletier E."/>
            <person name="Niang G."/>
            <person name="Scheremetjew M."/>
            <person name="Finn R."/>
            <person name="Kale V."/>
            <person name="Holt S."/>
            <person name="Cochrane G."/>
            <person name="Meng A."/>
            <person name="Brown T."/>
            <person name="Cohen L."/>
        </authorList>
    </citation>
    <scope>NUCLEOTIDE SEQUENCE</scope>
    <source>
        <strain evidence="1">CCMP 2712</strain>
    </source>
</reference>
<protein>
    <submittedName>
        <fullName evidence="1">Uncharacterized protein</fullName>
    </submittedName>
</protein>
<name>A0A7S4PEW6_GUITH</name>